<accession>X1T3S4</accession>
<name>X1T3S4_9ZZZZ</name>
<reference evidence="1" key="1">
    <citation type="journal article" date="2014" name="Front. Microbiol.">
        <title>High frequency of phylogenetically diverse reductive dehalogenase-homologous genes in deep subseafloor sedimentary metagenomes.</title>
        <authorList>
            <person name="Kawai M."/>
            <person name="Futagami T."/>
            <person name="Toyoda A."/>
            <person name="Takaki Y."/>
            <person name="Nishi S."/>
            <person name="Hori S."/>
            <person name="Arai W."/>
            <person name="Tsubouchi T."/>
            <person name="Morono Y."/>
            <person name="Uchiyama I."/>
            <person name="Ito T."/>
            <person name="Fujiyama A."/>
            <person name="Inagaki F."/>
            <person name="Takami H."/>
        </authorList>
    </citation>
    <scope>NUCLEOTIDE SEQUENCE</scope>
    <source>
        <strain evidence="1">Expedition CK06-06</strain>
    </source>
</reference>
<dbReference type="AlphaFoldDB" id="X1T3S4"/>
<evidence type="ECO:0000313" key="1">
    <source>
        <dbReference type="EMBL" id="GAI86026.1"/>
    </source>
</evidence>
<proteinExistence type="predicted"/>
<gene>
    <name evidence="1" type="ORF">S12H4_12731</name>
</gene>
<dbReference type="EMBL" id="BARW01006080">
    <property type="protein sequence ID" value="GAI86026.1"/>
    <property type="molecule type" value="Genomic_DNA"/>
</dbReference>
<comment type="caution">
    <text evidence="1">The sequence shown here is derived from an EMBL/GenBank/DDBJ whole genome shotgun (WGS) entry which is preliminary data.</text>
</comment>
<organism evidence="1">
    <name type="scientific">marine sediment metagenome</name>
    <dbReference type="NCBI Taxonomy" id="412755"/>
    <lineage>
        <taxon>unclassified sequences</taxon>
        <taxon>metagenomes</taxon>
        <taxon>ecological metagenomes</taxon>
    </lineage>
</organism>
<protein>
    <submittedName>
        <fullName evidence="1">Uncharacterized protein</fullName>
    </submittedName>
</protein>
<sequence length="92" mass="10686">MGKKKVTGLVKLKNKMYLWRKEGNKKGDTIILNIKESRTTQEEQQEMINAICSTGFKFISIWEGNCRFERPGKKGEGIKKVYEEVCETLKKL</sequence>